<dbReference type="Proteomes" id="UP001154282">
    <property type="component" value="Unassembled WGS sequence"/>
</dbReference>
<keyword evidence="4" id="KW-0808">Transferase</keyword>
<evidence type="ECO:0000256" key="5">
    <source>
        <dbReference type="ARBA" id="ARBA00023315"/>
    </source>
</evidence>
<feature type="domain" description="O-acyltransferase WSD1-like N-terminal" evidence="7">
    <location>
        <begin position="77"/>
        <end position="264"/>
    </location>
</feature>
<evidence type="ECO:0000259" key="7">
    <source>
        <dbReference type="Pfam" id="PF03007"/>
    </source>
</evidence>
<comment type="pathway">
    <text evidence="1">Glycerolipid metabolism; triacylglycerol biosynthesis.</text>
</comment>
<dbReference type="GO" id="GO:0004144">
    <property type="term" value="F:diacylglycerol O-acyltransferase activity"/>
    <property type="evidence" value="ECO:0007669"/>
    <property type="project" value="UniProtKB-EC"/>
</dbReference>
<dbReference type="InterPro" id="IPR004255">
    <property type="entry name" value="O-acyltransferase_WSD1_N"/>
</dbReference>
<accession>A0AAV0QVZ3</accession>
<dbReference type="GO" id="GO:0019432">
    <property type="term" value="P:triglyceride biosynthetic process"/>
    <property type="evidence" value="ECO:0007669"/>
    <property type="project" value="TreeGrafter"/>
</dbReference>
<comment type="caution">
    <text evidence="8">The sequence shown here is derived from an EMBL/GenBank/DDBJ whole genome shotgun (WGS) entry which is preliminary data.</text>
</comment>
<evidence type="ECO:0000256" key="3">
    <source>
        <dbReference type="ARBA" id="ARBA00013244"/>
    </source>
</evidence>
<keyword evidence="5" id="KW-0012">Acyltransferase</keyword>
<evidence type="ECO:0000313" key="8">
    <source>
        <dbReference type="EMBL" id="CAI0549655.1"/>
    </source>
</evidence>
<organism evidence="8 9">
    <name type="scientific">Linum tenue</name>
    <dbReference type="NCBI Taxonomy" id="586396"/>
    <lineage>
        <taxon>Eukaryota</taxon>
        <taxon>Viridiplantae</taxon>
        <taxon>Streptophyta</taxon>
        <taxon>Embryophyta</taxon>
        <taxon>Tracheophyta</taxon>
        <taxon>Spermatophyta</taxon>
        <taxon>Magnoliopsida</taxon>
        <taxon>eudicotyledons</taxon>
        <taxon>Gunneridae</taxon>
        <taxon>Pentapetalae</taxon>
        <taxon>rosids</taxon>
        <taxon>fabids</taxon>
        <taxon>Malpighiales</taxon>
        <taxon>Linaceae</taxon>
        <taxon>Linum</taxon>
    </lineage>
</organism>
<protein>
    <recommendedName>
        <fullName evidence="3">diacylglycerol O-acyltransferase</fullName>
        <ecNumber evidence="3">2.3.1.20</ecNumber>
    </recommendedName>
</protein>
<dbReference type="EC" id="2.3.1.20" evidence="3"/>
<keyword evidence="9" id="KW-1185">Reference proteome</keyword>
<evidence type="ECO:0000256" key="4">
    <source>
        <dbReference type="ARBA" id="ARBA00022679"/>
    </source>
</evidence>
<dbReference type="Pfam" id="PF03007">
    <property type="entry name" value="WS_DGAT_cat"/>
    <property type="match status" value="1"/>
</dbReference>
<dbReference type="InterPro" id="IPR045034">
    <property type="entry name" value="O-acyltransferase_WSD1-like"/>
</dbReference>
<gene>
    <name evidence="8" type="ORF">LITE_LOCUS45244</name>
</gene>
<reference evidence="8" key="1">
    <citation type="submission" date="2022-08" db="EMBL/GenBank/DDBJ databases">
        <authorList>
            <person name="Gutierrez-Valencia J."/>
        </authorList>
    </citation>
    <scope>NUCLEOTIDE SEQUENCE</scope>
</reference>
<comment type="catalytic activity">
    <reaction evidence="6">
        <text>an acyl-CoA + a 1,2-diacyl-sn-glycerol = a triacyl-sn-glycerol + CoA</text>
        <dbReference type="Rhea" id="RHEA:10868"/>
        <dbReference type="ChEBI" id="CHEBI:17815"/>
        <dbReference type="ChEBI" id="CHEBI:57287"/>
        <dbReference type="ChEBI" id="CHEBI:58342"/>
        <dbReference type="ChEBI" id="CHEBI:64615"/>
        <dbReference type="EC" id="2.3.1.20"/>
    </reaction>
</comment>
<evidence type="ECO:0000256" key="2">
    <source>
        <dbReference type="ARBA" id="ARBA00005189"/>
    </source>
</evidence>
<dbReference type="PANTHER" id="PTHR31650">
    <property type="entry name" value="O-ACYLTRANSFERASE (WSD1-LIKE) FAMILY PROTEIN"/>
    <property type="match status" value="1"/>
</dbReference>
<comment type="pathway">
    <text evidence="2">Lipid metabolism.</text>
</comment>
<evidence type="ECO:0000313" key="9">
    <source>
        <dbReference type="Proteomes" id="UP001154282"/>
    </source>
</evidence>
<sequence>MQFLKEDGCSAEQQLLAPVSPNGLYFNSSAISLVILGVMETEEPIHFPDHQLVHLLDTLLLPLHPRFSSIIVTGDDGEKRWEKVEVNLQDHIKTPVFPEGKSPEFYDQCFQDYLHEISGEKLPETRPLWEVHLVKYPTMNAAGNIIFKIHHAIGDGYSLMAALLSCFMRSDDPSRPLTFPKNRIRRSSAADGRAAFLSRALTSVINTASDLWFSFSKTKFSEDDLSPLRSGDPAVGSRPISVVTLTFSLDDVKAMKDHLGVVRNKLVKSEFHFFYYQ</sequence>
<name>A0AAV0QVZ3_9ROSI</name>
<proteinExistence type="predicted"/>
<dbReference type="GO" id="GO:0005886">
    <property type="term" value="C:plasma membrane"/>
    <property type="evidence" value="ECO:0007669"/>
    <property type="project" value="TreeGrafter"/>
</dbReference>
<evidence type="ECO:0000256" key="1">
    <source>
        <dbReference type="ARBA" id="ARBA00004771"/>
    </source>
</evidence>
<dbReference type="AlphaFoldDB" id="A0AAV0QVZ3"/>
<evidence type="ECO:0000256" key="6">
    <source>
        <dbReference type="ARBA" id="ARBA00048109"/>
    </source>
</evidence>
<dbReference type="PANTHER" id="PTHR31650:SF34">
    <property type="entry name" value="O-ACYLTRANSFERASE WSD1-LIKE ISOFORM X1"/>
    <property type="match status" value="1"/>
</dbReference>
<dbReference type="EMBL" id="CAMGYJ010000010">
    <property type="protein sequence ID" value="CAI0549655.1"/>
    <property type="molecule type" value="Genomic_DNA"/>
</dbReference>